<evidence type="ECO:0000256" key="14">
    <source>
        <dbReference type="HAMAP-Rule" id="MF_03216"/>
    </source>
</evidence>
<organism evidence="16 17">
    <name type="scientific">Saccoglossus kowalevskii</name>
    <name type="common">Acorn worm</name>
    <dbReference type="NCBI Taxonomy" id="10224"/>
    <lineage>
        <taxon>Eukaryota</taxon>
        <taxon>Metazoa</taxon>
        <taxon>Hemichordata</taxon>
        <taxon>Enteropneusta</taxon>
        <taxon>Harrimaniidae</taxon>
        <taxon>Saccoglossus</taxon>
    </lineage>
</organism>
<accession>A0ABM0LWI0</accession>
<comment type="subcellular location">
    <subcellularLocation>
        <location evidence="14">Endoplasmic reticulum membrane</location>
        <topology evidence="14">Multi-pass membrane protein</topology>
    </subcellularLocation>
    <subcellularLocation>
        <location evidence="14">Mitochondrion membrane</location>
        <topology evidence="14">Multi-pass membrane protein</topology>
    </subcellularLocation>
</comment>
<keyword evidence="6 14" id="KW-0949">S-adenosyl-L-methionine</keyword>
<name>A0ABM0LWI0_SACKO</name>
<dbReference type="EC" id="2.1.1.71" evidence="14"/>
<evidence type="ECO:0000256" key="1">
    <source>
        <dbReference type="ARBA" id="ARBA00004969"/>
    </source>
</evidence>
<comment type="similarity">
    <text evidence="14">Belongs to the class VI-like SAM-binding methyltransferase superfamily. PEMT/PEM2 methyltransferase family.</text>
</comment>
<evidence type="ECO:0000256" key="8">
    <source>
        <dbReference type="ARBA" id="ARBA00022824"/>
    </source>
</evidence>
<feature type="topological domain" description="Lumenal" evidence="14">
    <location>
        <begin position="113"/>
        <end position="155"/>
    </location>
</feature>
<feature type="transmembrane region" description="Helical" evidence="15">
    <location>
        <begin position="89"/>
        <end position="109"/>
    </location>
</feature>
<dbReference type="Proteomes" id="UP000694865">
    <property type="component" value="Unplaced"/>
</dbReference>
<dbReference type="PROSITE" id="PS51599">
    <property type="entry name" value="SAM_PEMT_PEM2"/>
    <property type="match status" value="1"/>
</dbReference>
<feature type="topological domain" description="Lumenal" evidence="14">
    <location>
        <begin position="32"/>
        <end position="43"/>
    </location>
</feature>
<evidence type="ECO:0000256" key="13">
    <source>
        <dbReference type="ARBA" id="ARBA00023264"/>
    </source>
</evidence>
<evidence type="ECO:0000256" key="9">
    <source>
        <dbReference type="ARBA" id="ARBA00022989"/>
    </source>
</evidence>
<keyword evidence="4 14" id="KW-0489">Methyltransferase</keyword>
<feature type="transmembrane region" description="Helical" evidence="15">
    <location>
        <begin position="50"/>
        <end position="68"/>
    </location>
</feature>
<comment type="pathway">
    <text evidence="2">Lipid metabolism.</text>
</comment>
<keyword evidence="9 14" id="KW-1133">Transmembrane helix</keyword>
<evidence type="ECO:0000256" key="6">
    <source>
        <dbReference type="ARBA" id="ARBA00022691"/>
    </source>
</evidence>
<comment type="pathway">
    <text evidence="1 14">Phospholipid metabolism; phosphatidylcholine biosynthesis.</text>
</comment>
<dbReference type="InterPro" id="IPR024960">
    <property type="entry name" value="PEMT/MFAP"/>
</dbReference>
<keyword evidence="7 14" id="KW-0812">Transmembrane</keyword>
<reference evidence="17" key="1">
    <citation type="submission" date="2025-08" db="UniProtKB">
        <authorList>
            <consortium name="RefSeq"/>
        </authorList>
    </citation>
    <scope>IDENTIFICATION</scope>
    <source>
        <tissue evidence="17">Testes</tissue>
    </source>
</reference>
<feature type="transmembrane region" description="Helical" evidence="15">
    <location>
        <begin position="148"/>
        <end position="171"/>
    </location>
</feature>
<comment type="catalytic activity">
    <reaction evidence="14">
        <text>a 1,2-diacyl-sn-glycero-3-phospho-N,N-dimethylethanolamine + S-adenosyl-L-methionine = a 1,2-diacyl-sn-glycero-3-phosphocholine + S-adenosyl-L-homocysteine + H(+)</text>
        <dbReference type="Rhea" id="RHEA:32739"/>
        <dbReference type="ChEBI" id="CHEBI:15378"/>
        <dbReference type="ChEBI" id="CHEBI:57643"/>
        <dbReference type="ChEBI" id="CHEBI:57856"/>
        <dbReference type="ChEBI" id="CHEBI:59789"/>
        <dbReference type="ChEBI" id="CHEBI:64572"/>
    </reaction>
</comment>
<dbReference type="PIRSF" id="PIRSF005444">
    <property type="entry name" value="PEMT"/>
    <property type="match status" value="1"/>
</dbReference>
<keyword evidence="5 14" id="KW-0808">Transferase</keyword>
<feature type="topological domain" description="Cytoplasmic" evidence="14">
    <location>
        <begin position="65"/>
        <end position="91"/>
    </location>
</feature>
<dbReference type="HAMAP" id="MF_03216">
    <property type="entry name" value="PLMT"/>
    <property type="match status" value="1"/>
</dbReference>
<keyword evidence="12 14" id="KW-0594">Phospholipid biosynthesis</keyword>
<feature type="binding site" evidence="14">
    <location>
        <begin position="178"/>
        <end position="179"/>
    </location>
    <ligand>
        <name>S-adenosyl-L-methionine</name>
        <dbReference type="ChEBI" id="CHEBI:59789"/>
    </ligand>
</feature>
<protein>
    <recommendedName>
        <fullName evidence="14">Phosphatidylethanolamine N-methyltransferase</fullName>
        <shortName evidence="14">PEAMT</shortName>
        <shortName evidence="14">PEMT</shortName>
        <ecNumber evidence="14">2.1.1.17</ecNumber>
        <ecNumber evidence="14">2.1.1.71</ecNumber>
    </recommendedName>
    <alternativeName>
        <fullName evidence="14">Phospholipid methyltransferase</fullName>
        <shortName evidence="14">PLMT</shortName>
    </alternativeName>
</protein>
<evidence type="ECO:0000256" key="2">
    <source>
        <dbReference type="ARBA" id="ARBA00005189"/>
    </source>
</evidence>
<dbReference type="GeneID" id="102807297"/>
<evidence type="ECO:0000313" key="17">
    <source>
        <dbReference type="RefSeq" id="XP_006812121.1"/>
    </source>
</evidence>
<dbReference type="PANTHER" id="PTHR15458">
    <property type="entry name" value="PHOSPHATIDYLETHANOLAMINE N-METHYLTRANSFERASE"/>
    <property type="match status" value="1"/>
</dbReference>
<keyword evidence="10 14" id="KW-0443">Lipid metabolism</keyword>
<feature type="topological domain" description="Lumenal" evidence="14">
    <location>
        <begin position="1"/>
        <end position="10"/>
    </location>
</feature>
<evidence type="ECO:0000256" key="10">
    <source>
        <dbReference type="ARBA" id="ARBA00023098"/>
    </source>
</evidence>
<comment type="catalytic activity">
    <reaction evidence="14">
        <text>a 1,2-diacyl-sn-glycero-3-phosphoethanolamine + S-adenosyl-L-methionine = a 1,2-diacyl-sn-glycero-3-phospho-N-methylethanolamine + S-adenosyl-L-homocysteine + H(+)</text>
        <dbReference type="Rhea" id="RHEA:11164"/>
        <dbReference type="ChEBI" id="CHEBI:15378"/>
        <dbReference type="ChEBI" id="CHEBI:57856"/>
        <dbReference type="ChEBI" id="CHEBI:59789"/>
        <dbReference type="ChEBI" id="CHEBI:64573"/>
        <dbReference type="ChEBI" id="CHEBI:64612"/>
        <dbReference type="EC" id="2.1.1.17"/>
    </reaction>
</comment>
<comment type="catalytic activity">
    <reaction evidence="14">
        <text>a 1,2-diacyl-sn-glycero-3-phospho-N-methylethanolamine + S-adenosyl-L-methionine = a 1,2-diacyl-sn-glycero-3-phospho-N,N-dimethylethanolamine + S-adenosyl-L-homocysteine + H(+)</text>
        <dbReference type="Rhea" id="RHEA:32735"/>
        <dbReference type="ChEBI" id="CHEBI:15378"/>
        <dbReference type="ChEBI" id="CHEBI:57856"/>
        <dbReference type="ChEBI" id="CHEBI:59789"/>
        <dbReference type="ChEBI" id="CHEBI:64572"/>
        <dbReference type="ChEBI" id="CHEBI:64573"/>
        <dbReference type="EC" id="2.1.1.71"/>
    </reaction>
</comment>
<gene>
    <name evidence="17" type="primary">LOC102807297</name>
</gene>
<evidence type="ECO:0000256" key="5">
    <source>
        <dbReference type="ARBA" id="ARBA00022679"/>
    </source>
</evidence>
<dbReference type="Gene3D" id="1.20.120.1630">
    <property type="match status" value="1"/>
</dbReference>
<dbReference type="PANTHER" id="PTHR15458:SF5">
    <property type="entry name" value="PHOSPHATIDYLETHANOLAMINE N-METHYLTRANSFERASE"/>
    <property type="match status" value="1"/>
</dbReference>
<dbReference type="Pfam" id="PF04191">
    <property type="entry name" value="PEMT"/>
    <property type="match status" value="1"/>
</dbReference>
<dbReference type="RefSeq" id="XP_006812121.1">
    <property type="nucleotide sequence ID" value="XM_006812058.1"/>
</dbReference>
<dbReference type="EC" id="2.1.1.17" evidence="14"/>
<evidence type="ECO:0000256" key="11">
    <source>
        <dbReference type="ARBA" id="ARBA00023136"/>
    </source>
</evidence>
<proteinExistence type="inferred from homology"/>
<evidence type="ECO:0000256" key="7">
    <source>
        <dbReference type="ARBA" id="ARBA00022692"/>
    </source>
</evidence>
<evidence type="ECO:0000256" key="4">
    <source>
        <dbReference type="ARBA" id="ARBA00022603"/>
    </source>
</evidence>
<keyword evidence="3 14" id="KW-0444">Lipid biosynthesis</keyword>
<comment type="function">
    <text evidence="14">Catalyzes the three sequential steps of the methylation pathway for the biosynthesis of phosphatidylcholine, a critical and essential component for membrane structure. Uses S-adenosylmethionine (S-adenosyl-L-methionine, SAM or AdoMet) as the methyl group donor for the methylation of phosphatidylethanolamine (1,2-diacyl-sn-glycero-3-phosphoethanolamine, PE) to phosphatidylmonomethylethanolamine (1,2-diacyl-sn-glycero-3-phospho-N-methylethanolamine, PMME), PMME to phosphatidyldimethylethanolamine (1,2-diacyl-sn-glycero-3-phospho-N,N-dimethylethanolamine, PDME), and PDME to phosphatidylcholine (1,2-diacyl-sn-glycero-3-phosphocholine, PC), producing S-adenosyl-L-homocysteine in each step.</text>
</comment>
<feature type="topological domain" description="Cytoplasmic" evidence="14">
    <location>
        <begin position="177"/>
        <end position="195"/>
    </location>
</feature>
<evidence type="ECO:0000256" key="15">
    <source>
        <dbReference type="SAM" id="Phobius"/>
    </source>
</evidence>
<dbReference type="InterPro" id="IPR007318">
    <property type="entry name" value="Phopholipid_MeTrfase"/>
</dbReference>
<keyword evidence="16" id="KW-1185">Reference proteome</keyword>
<keyword evidence="14" id="KW-0496">Mitochondrion</keyword>
<evidence type="ECO:0000256" key="3">
    <source>
        <dbReference type="ARBA" id="ARBA00022516"/>
    </source>
</evidence>
<evidence type="ECO:0000313" key="16">
    <source>
        <dbReference type="Proteomes" id="UP000694865"/>
    </source>
</evidence>
<feature type="binding site" evidence="14">
    <location>
        <begin position="96"/>
        <end position="98"/>
    </location>
    <ligand>
        <name>S-adenosyl-L-methionine</name>
        <dbReference type="ChEBI" id="CHEBI:59789"/>
    </ligand>
</feature>
<sequence>MDSAFINWQDSNLYIAGACILFNPIFWNIVARYEFRSQFLSRSCGSPFKGCILLGITIILLGIFRDFRYQVAIDHQPKLNLLDTPWMKLLAIMFITAGVIFIFSSYWALGFTGTFLGDYFGILMKERVTCFPFNVTDNPMYWGSVLNFLGVALWNVSPAGFLLTALVAGCYKFALFFEEPFTAEIYQRRGENKKK</sequence>
<keyword evidence="13 14" id="KW-1208">Phospholipid metabolism</keyword>
<evidence type="ECO:0000256" key="12">
    <source>
        <dbReference type="ARBA" id="ARBA00023209"/>
    </source>
</evidence>
<feature type="intramembrane region" description="Helical" evidence="14">
    <location>
        <begin position="11"/>
        <end position="31"/>
    </location>
</feature>
<keyword evidence="8 14" id="KW-0256">Endoplasmic reticulum</keyword>
<feature type="transmembrane region" description="Helical" evidence="15">
    <location>
        <begin position="12"/>
        <end position="30"/>
    </location>
</feature>
<keyword evidence="11 14" id="KW-0472">Membrane</keyword>